<dbReference type="SUPFAM" id="SSF51182">
    <property type="entry name" value="RmlC-like cupins"/>
    <property type="match status" value="1"/>
</dbReference>
<dbReference type="PROSITE" id="PS01124">
    <property type="entry name" value="HTH_ARAC_FAMILY_2"/>
    <property type="match status" value="1"/>
</dbReference>
<dbReference type="Gene3D" id="1.10.10.60">
    <property type="entry name" value="Homeodomain-like"/>
    <property type="match status" value="2"/>
</dbReference>
<gene>
    <name evidence="5" type="ORF">SAMN06265350_102465</name>
</gene>
<dbReference type="SUPFAM" id="SSF46689">
    <property type="entry name" value="Homeodomain-like"/>
    <property type="match status" value="2"/>
</dbReference>
<keyword evidence="3" id="KW-0804">Transcription</keyword>
<evidence type="ECO:0000313" key="5">
    <source>
        <dbReference type="EMBL" id="SMO49514.1"/>
    </source>
</evidence>
<dbReference type="InterPro" id="IPR018060">
    <property type="entry name" value="HTH_AraC"/>
</dbReference>
<sequence length="301" mass="34860">MKIHFIKINTVPGELLIATEVKERKFSAPLHYHPELELTLILESSGKRFIGDSIQNFEPDDLVLVGENLPHFWRNDSNLLKDGFSRAIVVQFNKSFLGESFFTLNGANHINRLIKNSTRGVCFRDPITKALIKDKLIRLLELDTFEKALGLLEILNILAKSDICYLSSPEYKAHFNEIDCTRLNKVFNYVYNNINSSFEISEIADLLNMSVSAFCHYFKKRTQKTFMQFINETRIGKAKRLLIETDKSIAEIAYESGYNSLSNFNKQFNSLEKLSPKLFRKKYYDYANDLPDVPEHLEYDS</sequence>
<reference evidence="5 6" key="1">
    <citation type="submission" date="2017-05" db="EMBL/GenBank/DDBJ databases">
        <authorList>
            <person name="Varghese N."/>
            <person name="Submissions S."/>
        </authorList>
    </citation>
    <scope>NUCLEOTIDE SEQUENCE [LARGE SCALE GENOMIC DNA]</scope>
    <source>
        <strain evidence="5 6">DSM 21342</strain>
    </source>
</reference>
<evidence type="ECO:0000256" key="2">
    <source>
        <dbReference type="ARBA" id="ARBA00023125"/>
    </source>
</evidence>
<feature type="domain" description="HTH araC/xylS-type" evidence="4">
    <location>
        <begin position="184"/>
        <end position="282"/>
    </location>
</feature>
<keyword evidence="6" id="KW-1185">Reference proteome</keyword>
<dbReference type="InterPro" id="IPR014710">
    <property type="entry name" value="RmlC-like_jellyroll"/>
</dbReference>
<dbReference type="Pfam" id="PF12833">
    <property type="entry name" value="HTH_18"/>
    <property type="match status" value="1"/>
</dbReference>
<dbReference type="PANTHER" id="PTHR43280">
    <property type="entry name" value="ARAC-FAMILY TRANSCRIPTIONAL REGULATOR"/>
    <property type="match status" value="1"/>
</dbReference>
<evidence type="ECO:0000313" key="6">
    <source>
        <dbReference type="Proteomes" id="UP000315971"/>
    </source>
</evidence>
<proteinExistence type="predicted"/>
<dbReference type="InterPro" id="IPR009057">
    <property type="entry name" value="Homeodomain-like_sf"/>
</dbReference>
<keyword evidence="1" id="KW-0805">Transcription regulation</keyword>
<dbReference type="EMBL" id="FXSZ01000002">
    <property type="protein sequence ID" value="SMO49514.1"/>
    <property type="molecule type" value="Genomic_DNA"/>
</dbReference>
<dbReference type="Proteomes" id="UP000315971">
    <property type="component" value="Unassembled WGS sequence"/>
</dbReference>
<accession>A0A521BQR6</accession>
<dbReference type="AlphaFoldDB" id="A0A521BQR6"/>
<evidence type="ECO:0000256" key="3">
    <source>
        <dbReference type="ARBA" id="ARBA00023163"/>
    </source>
</evidence>
<name>A0A521BQR6_9SPHI</name>
<dbReference type="PANTHER" id="PTHR43280:SF27">
    <property type="entry name" value="TRANSCRIPTIONAL REGULATOR MTLR"/>
    <property type="match status" value="1"/>
</dbReference>
<evidence type="ECO:0000259" key="4">
    <source>
        <dbReference type="PROSITE" id="PS01124"/>
    </source>
</evidence>
<evidence type="ECO:0000256" key="1">
    <source>
        <dbReference type="ARBA" id="ARBA00023015"/>
    </source>
</evidence>
<dbReference type="InterPro" id="IPR018062">
    <property type="entry name" value="HTH_AraC-typ_CS"/>
</dbReference>
<dbReference type="RefSeq" id="WP_142602113.1">
    <property type="nucleotide sequence ID" value="NZ_FXSZ01000002.1"/>
</dbReference>
<dbReference type="GO" id="GO:0043565">
    <property type="term" value="F:sequence-specific DNA binding"/>
    <property type="evidence" value="ECO:0007669"/>
    <property type="project" value="InterPro"/>
</dbReference>
<dbReference type="OrthoDB" id="9787988at2"/>
<dbReference type="InterPro" id="IPR011051">
    <property type="entry name" value="RmlC_Cupin_sf"/>
</dbReference>
<dbReference type="GO" id="GO:0003700">
    <property type="term" value="F:DNA-binding transcription factor activity"/>
    <property type="evidence" value="ECO:0007669"/>
    <property type="project" value="InterPro"/>
</dbReference>
<protein>
    <submittedName>
        <fullName evidence="5">Transcriptional regulator, AraC family</fullName>
    </submittedName>
</protein>
<dbReference type="Gene3D" id="2.60.120.10">
    <property type="entry name" value="Jelly Rolls"/>
    <property type="match status" value="1"/>
</dbReference>
<keyword evidence="2" id="KW-0238">DNA-binding</keyword>
<dbReference type="SMART" id="SM00342">
    <property type="entry name" value="HTH_ARAC"/>
    <property type="match status" value="1"/>
</dbReference>
<dbReference type="PROSITE" id="PS00041">
    <property type="entry name" value="HTH_ARAC_FAMILY_1"/>
    <property type="match status" value="1"/>
</dbReference>
<dbReference type="CDD" id="cd06976">
    <property type="entry name" value="cupin_MtlR-like_N"/>
    <property type="match status" value="1"/>
</dbReference>
<organism evidence="5 6">
    <name type="scientific">Solitalea koreensis</name>
    <dbReference type="NCBI Taxonomy" id="543615"/>
    <lineage>
        <taxon>Bacteria</taxon>
        <taxon>Pseudomonadati</taxon>
        <taxon>Bacteroidota</taxon>
        <taxon>Sphingobacteriia</taxon>
        <taxon>Sphingobacteriales</taxon>
        <taxon>Sphingobacteriaceae</taxon>
        <taxon>Solitalea</taxon>
    </lineage>
</organism>